<dbReference type="InterPro" id="IPR022703">
    <property type="entry name" value="DUF3533"/>
</dbReference>
<dbReference type="OrthoDB" id="538718at2759"/>
<dbReference type="GO" id="GO:0016020">
    <property type="term" value="C:membrane"/>
    <property type="evidence" value="ECO:0007669"/>
    <property type="project" value="TreeGrafter"/>
</dbReference>
<protein>
    <recommendedName>
        <fullName evidence="3">DUF3533 domain-containing protein</fullName>
    </recommendedName>
</protein>
<dbReference type="Pfam" id="PF12051">
    <property type="entry name" value="DUF3533"/>
    <property type="match status" value="2"/>
</dbReference>
<feature type="region of interest" description="Disordered" evidence="1">
    <location>
        <begin position="280"/>
        <end position="327"/>
    </location>
</feature>
<accession>A0A4P9YZX5</accession>
<sequence length="531" mass="58282">MATADPASSPRPLPRSIFPSLLNRRAVVALVVVSLVPFIYMWLYIGAFWNPSRYFSNVQVALINADAGFDFAGMPAPLQAAIRQTTGGQSMGTTIAGQLTGQNQAAFDWQVVDDPAYTYDMLHEKIAHGTYQFGLYLPRNLSASYVTAFSASNQTAYHPMVIHYAYDQGRDYTTASFVTAPITRLVSAISQGMARKMLSGPNAVQTRDAMLPAFWIEPLGLAVDVMFPVKLYGQNTASYLSVMVMYVASIAIVTITRRFIVGDPVVFGYVAEQGGEVPLKQVETRDIGTGPTESDTDTDDDDDDDDEDSGADVQPSTLSPPLTDGNGDGKARPVFSIFRIVMAKYLIMLAAIFLCALLTWLVPLALGSNQYVGASPAASLFYLVFVGFCFLNMLNLLCNLFGLDGFSLPAALFMIFMMTTGGAMLGDTLSPGFFRIGRGLPFHYAVQGLRFIYFGSLRQQMGLCCGVIIAWTAAALIPGVWAAVRAERIRRGQHIVRATKRHRLQMRRLRRKKTKKAIEQVEEAQQTEQHV</sequence>
<evidence type="ECO:0000313" key="5">
    <source>
        <dbReference type="Proteomes" id="UP000278143"/>
    </source>
</evidence>
<feature type="transmembrane region" description="Helical" evidence="2">
    <location>
        <begin position="237"/>
        <end position="255"/>
    </location>
</feature>
<evidence type="ECO:0000256" key="1">
    <source>
        <dbReference type="SAM" id="MobiDB-lite"/>
    </source>
</evidence>
<feature type="transmembrane region" description="Helical" evidence="2">
    <location>
        <begin position="460"/>
        <end position="484"/>
    </location>
</feature>
<keyword evidence="2" id="KW-0812">Transmembrane</keyword>
<keyword evidence="5" id="KW-1185">Reference proteome</keyword>
<feature type="transmembrane region" description="Helical" evidence="2">
    <location>
        <begin position="26"/>
        <end position="49"/>
    </location>
</feature>
<reference evidence="5" key="1">
    <citation type="journal article" date="2018" name="Nat. Microbiol.">
        <title>Leveraging single-cell genomics to expand the fungal tree of life.</title>
        <authorList>
            <person name="Ahrendt S.R."/>
            <person name="Quandt C.A."/>
            <person name="Ciobanu D."/>
            <person name="Clum A."/>
            <person name="Salamov A."/>
            <person name="Andreopoulos B."/>
            <person name="Cheng J.F."/>
            <person name="Woyke T."/>
            <person name="Pelin A."/>
            <person name="Henrissat B."/>
            <person name="Reynolds N.K."/>
            <person name="Benny G.L."/>
            <person name="Smith M.E."/>
            <person name="James T.Y."/>
            <person name="Grigoriev I.V."/>
        </authorList>
    </citation>
    <scope>NUCLEOTIDE SEQUENCE [LARGE SCALE GENOMIC DNA]</scope>
    <source>
        <strain evidence="5">Benny S71-1</strain>
    </source>
</reference>
<keyword evidence="2" id="KW-0472">Membrane</keyword>
<gene>
    <name evidence="4" type="ORF">SYNPS1DRAFT_28748</name>
</gene>
<dbReference type="EMBL" id="KZ989716">
    <property type="protein sequence ID" value="RKP25525.1"/>
    <property type="molecule type" value="Genomic_DNA"/>
</dbReference>
<dbReference type="Proteomes" id="UP000278143">
    <property type="component" value="Unassembled WGS sequence"/>
</dbReference>
<feature type="transmembrane region" description="Helical" evidence="2">
    <location>
        <begin position="406"/>
        <end position="425"/>
    </location>
</feature>
<evidence type="ECO:0000313" key="4">
    <source>
        <dbReference type="EMBL" id="RKP25525.1"/>
    </source>
</evidence>
<dbReference type="PANTHER" id="PTHR34814">
    <property type="entry name" value="NITROSOGUANIDINE RESISTANCE PROTEIN SNG1"/>
    <property type="match status" value="1"/>
</dbReference>
<organism evidence="4 5">
    <name type="scientific">Syncephalis pseudoplumigaleata</name>
    <dbReference type="NCBI Taxonomy" id="1712513"/>
    <lineage>
        <taxon>Eukaryota</taxon>
        <taxon>Fungi</taxon>
        <taxon>Fungi incertae sedis</taxon>
        <taxon>Zoopagomycota</taxon>
        <taxon>Zoopagomycotina</taxon>
        <taxon>Zoopagomycetes</taxon>
        <taxon>Zoopagales</taxon>
        <taxon>Piptocephalidaceae</taxon>
        <taxon>Syncephalis</taxon>
    </lineage>
</organism>
<feature type="transmembrane region" description="Helical" evidence="2">
    <location>
        <begin position="372"/>
        <end position="394"/>
    </location>
</feature>
<feature type="transmembrane region" description="Helical" evidence="2">
    <location>
        <begin position="345"/>
        <end position="366"/>
    </location>
</feature>
<keyword evidence="2" id="KW-1133">Transmembrane helix</keyword>
<feature type="domain" description="DUF3533" evidence="3">
    <location>
        <begin position="337"/>
        <end position="474"/>
    </location>
</feature>
<evidence type="ECO:0000256" key="2">
    <source>
        <dbReference type="SAM" id="Phobius"/>
    </source>
</evidence>
<evidence type="ECO:0000259" key="3">
    <source>
        <dbReference type="Pfam" id="PF12051"/>
    </source>
</evidence>
<feature type="domain" description="DUF3533" evidence="3">
    <location>
        <begin position="31"/>
        <end position="199"/>
    </location>
</feature>
<name>A0A4P9YZX5_9FUNG</name>
<feature type="compositionally biased region" description="Acidic residues" evidence="1">
    <location>
        <begin position="294"/>
        <end position="310"/>
    </location>
</feature>
<dbReference type="PANTHER" id="PTHR34814:SF1">
    <property type="entry name" value="NITROSOGUANIDINE RESISTANCE PROTEIN SNG1"/>
    <property type="match status" value="1"/>
</dbReference>
<dbReference type="InterPro" id="IPR053001">
    <property type="entry name" value="MNNG_permease-like"/>
</dbReference>
<dbReference type="AlphaFoldDB" id="A0A4P9YZX5"/>
<proteinExistence type="predicted"/>